<organism evidence="1 2">
    <name type="scientific">Linnemannia hyalina</name>
    <dbReference type="NCBI Taxonomy" id="64524"/>
    <lineage>
        <taxon>Eukaryota</taxon>
        <taxon>Fungi</taxon>
        <taxon>Fungi incertae sedis</taxon>
        <taxon>Mucoromycota</taxon>
        <taxon>Mortierellomycotina</taxon>
        <taxon>Mortierellomycetes</taxon>
        <taxon>Mortierellales</taxon>
        <taxon>Mortierellaceae</taxon>
        <taxon>Linnemannia</taxon>
    </lineage>
</organism>
<dbReference type="OrthoDB" id="10553114at2759"/>
<proteinExistence type="predicted"/>
<accession>A0A9P8BMJ1</accession>
<sequence>MPSLRKIAIGNHFIFEDKEWKNNKAYETDEPEDEAVAMNMDLVSTTNATSVSNTTTGVGINAVACTRTTNTIANSTLTPTEPAPVMAMELRQPFQKQILETFPKLDQLEVCFSEKSIGSELASLMRSTCSEFRLLTLTGTQQPWTESMIKGMPDAVEELFLNTSKLGHVMASFTNNRRSKLTQVELDFGQTFKCKQCLVDTIIRSQTIAFDAALLNHLKDLRSPSKVAVTETAYHKKLE</sequence>
<dbReference type="EMBL" id="JAHRHY010000022">
    <property type="protein sequence ID" value="KAG9061749.1"/>
    <property type="molecule type" value="Genomic_DNA"/>
</dbReference>
<gene>
    <name evidence="1" type="ORF">KI688_006900</name>
</gene>
<protein>
    <submittedName>
        <fullName evidence="1">Uncharacterized protein</fullName>
    </submittedName>
</protein>
<keyword evidence="2" id="KW-1185">Reference proteome</keyword>
<comment type="caution">
    <text evidence="1">The sequence shown here is derived from an EMBL/GenBank/DDBJ whole genome shotgun (WGS) entry which is preliminary data.</text>
</comment>
<dbReference type="AlphaFoldDB" id="A0A9P8BMJ1"/>
<evidence type="ECO:0000313" key="2">
    <source>
        <dbReference type="Proteomes" id="UP000707451"/>
    </source>
</evidence>
<reference evidence="1" key="1">
    <citation type="submission" date="2021-06" db="EMBL/GenBank/DDBJ databases">
        <title>Genome Sequence of Mortierella hyaline Strain SCG-10, a Cold-Adapted, Nitrate-Reducing Fungus Isolated from Soil in Minnesota, USA.</title>
        <authorList>
            <person name="Aldossari N."/>
        </authorList>
    </citation>
    <scope>NUCLEOTIDE SEQUENCE</scope>
    <source>
        <strain evidence="1">SCG-10</strain>
    </source>
</reference>
<dbReference type="Proteomes" id="UP000707451">
    <property type="component" value="Unassembled WGS sequence"/>
</dbReference>
<evidence type="ECO:0000313" key="1">
    <source>
        <dbReference type="EMBL" id="KAG9061749.1"/>
    </source>
</evidence>
<name>A0A9P8BMJ1_9FUNG</name>